<sequence>MSSANGLRHLIRRFLDRKINVDELARIVGPANTTTLAVTALSPQDVPKMFGLTKVLDAEFDSVVPVPLPEDLKIWLVWVDHAHGASPDDEASVRLKLNLLLVRAHNLVSSSQDKSARPLNIQMERTWAFRPVEWKGKTYTLSGRPDYGIWYGEEEDIDLNVIIMEAKRPTNSSQGIPQALAYMACVHRCRKDIGKADTTVYGIATDAAIFTFMKLDNESRWSIKHVDVVGNGFEQVFGIIIHLMQKAASMSPAASKRTSRRTQEGSGDSDLIFDHNPRRDAELDAELAELDDELDAE</sequence>
<dbReference type="AlphaFoldDB" id="A0A9W4JK63"/>
<reference evidence="2" key="1">
    <citation type="submission" date="2021-07" db="EMBL/GenBank/DDBJ databases">
        <authorList>
            <person name="Branca A.L. A."/>
        </authorList>
    </citation>
    <scope>NUCLEOTIDE SEQUENCE</scope>
</reference>
<gene>
    <name evidence="2" type="ORF">PSALAMII_LOCUS7133</name>
</gene>
<evidence type="ECO:0000313" key="2">
    <source>
        <dbReference type="EMBL" id="CAG8395714.1"/>
    </source>
</evidence>
<evidence type="ECO:0000256" key="1">
    <source>
        <dbReference type="SAM" id="MobiDB-lite"/>
    </source>
</evidence>
<name>A0A9W4JK63_9EURO</name>
<evidence type="ECO:0000313" key="3">
    <source>
        <dbReference type="Proteomes" id="UP001152592"/>
    </source>
</evidence>
<dbReference type="OrthoDB" id="4199794at2759"/>
<dbReference type="EMBL" id="CAJVPD010000249">
    <property type="protein sequence ID" value="CAG8395714.1"/>
    <property type="molecule type" value="Genomic_DNA"/>
</dbReference>
<protein>
    <submittedName>
        <fullName evidence="2">Uncharacterized protein</fullName>
    </submittedName>
</protein>
<comment type="caution">
    <text evidence="2">The sequence shown here is derived from an EMBL/GenBank/DDBJ whole genome shotgun (WGS) entry which is preliminary data.</text>
</comment>
<feature type="region of interest" description="Disordered" evidence="1">
    <location>
        <begin position="251"/>
        <end position="278"/>
    </location>
</feature>
<accession>A0A9W4JK63</accession>
<dbReference type="Proteomes" id="UP001152592">
    <property type="component" value="Unassembled WGS sequence"/>
</dbReference>
<proteinExistence type="predicted"/>
<organism evidence="2 3">
    <name type="scientific">Penicillium salamii</name>
    <dbReference type="NCBI Taxonomy" id="1612424"/>
    <lineage>
        <taxon>Eukaryota</taxon>
        <taxon>Fungi</taxon>
        <taxon>Dikarya</taxon>
        <taxon>Ascomycota</taxon>
        <taxon>Pezizomycotina</taxon>
        <taxon>Eurotiomycetes</taxon>
        <taxon>Eurotiomycetidae</taxon>
        <taxon>Eurotiales</taxon>
        <taxon>Aspergillaceae</taxon>
        <taxon>Penicillium</taxon>
    </lineage>
</organism>